<evidence type="ECO:0000256" key="1">
    <source>
        <dbReference type="SAM" id="Phobius"/>
    </source>
</evidence>
<evidence type="ECO:0000313" key="3">
    <source>
        <dbReference type="Proteomes" id="UP000053257"/>
    </source>
</evidence>
<dbReference type="OrthoDB" id="2756573at2759"/>
<keyword evidence="1" id="KW-0812">Transmembrane</keyword>
<gene>
    <name evidence="2" type="ORF">PHLGIDRAFT_230952</name>
</gene>
<feature type="transmembrane region" description="Helical" evidence="1">
    <location>
        <begin position="35"/>
        <end position="53"/>
    </location>
</feature>
<dbReference type="EMBL" id="KN840454">
    <property type="protein sequence ID" value="KIP10474.1"/>
    <property type="molecule type" value="Genomic_DNA"/>
</dbReference>
<proteinExistence type="predicted"/>
<organism evidence="2 3">
    <name type="scientific">Phlebiopsis gigantea (strain 11061_1 CR5-6)</name>
    <name type="common">White-rot fungus</name>
    <name type="synonym">Peniophora gigantea</name>
    <dbReference type="NCBI Taxonomy" id="745531"/>
    <lineage>
        <taxon>Eukaryota</taxon>
        <taxon>Fungi</taxon>
        <taxon>Dikarya</taxon>
        <taxon>Basidiomycota</taxon>
        <taxon>Agaricomycotina</taxon>
        <taxon>Agaricomycetes</taxon>
        <taxon>Polyporales</taxon>
        <taxon>Phanerochaetaceae</taxon>
        <taxon>Phlebiopsis</taxon>
    </lineage>
</organism>
<sequence length="85" mass="9653">MTVLIVTWSKTYQTHRDAARVHVRMPVSNLLLRDGTLYFLVVLVLNVTEMIVFRTEGQIFLVSFICSCVSSTPWRDAETHSSPPA</sequence>
<keyword evidence="3" id="KW-1185">Reference proteome</keyword>
<keyword evidence="1" id="KW-1133">Transmembrane helix</keyword>
<keyword evidence="1" id="KW-0472">Membrane</keyword>
<dbReference type="HOGENOM" id="CLU_2513413_0_0_1"/>
<protein>
    <submittedName>
        <fullName evidence="2">Uncharacterized protein</fullName>
    </submittedName>
</protein>
<accession>A0A0C3NYE6</accession>
<name>A0A0C3NYE6_PHLG1</name>
<dbReference type="AlphaFoldDB" id="A0A0C3NYE6"/>
<evidence type="ECO:0000313" key="2">
    <source>
        <dbReference type="EMBL" id="KIP10474.1"/>
    </source>
</evidence>
<reference evidence="2 3" key="1">
    <citation type="journal article" date="2014" name="PLoS Genet.">
        <title>Analysis of the Phlebiopsis gigantea genome, transcriptome and secretome provides insight into its pioneer colonization strategies of wood.</title>
        <authorList>
            <person name="Hori C."/>
            <person name="Ishida T."/>
            <person name="Igarashi K."/>
            <person name="Samejima M."/>
            <person name="Suzuki H."/>
            <person name="Master E."/>
            <person name="Ferreira P."/>
            <person name="Ruiz-Duenas F.J."/>
            <person name="Held B."/>
            <person name="Canessa P."/>
            <person name="Larrondo L.F."/>
            <person name="Schmoll M."/>
            <person name="Druzhinina I.S."/>
            <person name="Kubicek C.P."/>
            <person name="Gaskell J.A."/>
            <person name="Kersten P."/>
            <person name="St John F."/>
            <person name="Glasner J."/>
            <person name="Sabat G."/>
            <person name="Splinter BonDurant S."/>
            <person name="Syed K."/>
            <person name="Yadav J."/>
            <person name="Mgbeahuruike A.C."/>
            <person name="Kovalchuk A."/>
            <person name="Asiegbu F.O."/>
            <person name="Lackner G."/>
            <person name="Hoffmeister D."/>
            <person name="Rencoret J."/>
            <person name="Gutierrez A."/>
            <person name="Sun H."/>
            <person name="Lindquist E."/>
            <person name="Barry K."/>
            <person name="Riley R."/>
            <person name="Grigoriev I.V."/>
            <person name="Henrissat B."/>
            <person name="Kues U."/>
            <person name="Berka R.M."/>
            <person name="Martinez A.T."/>
            <person name="Covert S.F."/>
            <person name="Blanchette R.A."/>
            <person name="Cullen D."/>
        </authorList>
    </citation>
    <scope>NUCLEOTIDE SEQUENCE [LARGE SCALE GENOMIC DNA]</scope>
    <source>
        <strain evidence="2 3">11061_1 CR5-6</strain>
    </source>
</reference>
<dbReference type="Proteomes" id="UP000053257">
    <property type="component" value="Unassembled WGS sequence"/>
</dbReference>